<feature type="domain" description="DUF3615" evidence="1">
    <location>
        <begin position="104"/>
        <end position="198"/>
    </location>
</feature>
<organism evidence="2 3">
    <name type="scientific">Spinacia oleracea</name>
    <name type="common">Spinach</name>
    <dbReference type="NCBI Taxonomy" id="3562"/>
    <lineage>
        <taxon>Eukaryota</taxon>
        <taxon>Viridiplantae</taxon>
        <taxon>Streptophyta</taxon>
        <taxon>Embryophyta</taxon>
        <taxon>Tracheophyta</taxon>
        <taxon>Spermatophyta</taxon>
        <taxon>Magnoliopsida</taxon>
        <taxon>eudicotyledons</taxon>
        <taxon>Gunneridae</taxon>
        <taxon>Pentapetalae</taxon>
        <taxon>Caryophyllales</taxon>
        <taxon>Chenopodiaceae</taxon>
        <taxon>Chenopodioideae</taxon>
        <taxon>Anserineae</taxon>
        <taxon>Spinacia</taxon>
    </lineage>
</organism>
<name>A0ABM3RFG4_SPIOL</name>
<keyword evidence="2" id="KW-1185">Reference proteome</keyword>
<evidence type="ECO:0000313" key="4">
    <source>
        <dbReference type="RefSeq" id="XP_056694352.1"/>
    </source>
</evidence>
<evidence type="ECO:0000313" key="2">
    <source>
        <dbReference type="Proteomes" id="UP000813463"/>
    </source>
</evidence>
<protein>
    <submittedName>
        <fullName evidence="3 4">Uncharacterized protein isoform X1</fullName>
    </submittedName>
</protein>
<dbReference type="RefSeq" id="XP_056694350.1">
    <property type="nucleotide sequence ID" value="XM_056838372.1"/>
</dbReference>
<reference evidence="2" key="1">
    <citation type="journal article" date="2021" name="Nat. Commun.">
        <title>Genomic analyses provide insights into spinach domestication and the genetic basis of agronomic traits.</title>
        <authorList>
            <person name="Cai X."/>
            <person name="Sun X."/>
            <person name="Xu C."/>
            <person name="Sun H."/>
            <person name="Wang X."/>
            <person name="Ge C."/>
            <person name="Zhang Z."/>
            <person name="Wang Q."/>
            <person name="Fei Z."/>
            <person name="Jiao C."/>
            <person name="Wang Q."/>
        </authorList>
    </citation>
    <scope>NUCLEOTIDE SEQUENCE [LARGE SCALE GENOMIC DNA]</scope>
    <source>
        <strain evidence="2">cv. Varoflay</strain>
    </source>
</reference>
<dbReference type="PANTHER" id="PTHR34710:SF20">
    <property type="entry name" value="OS10G0550200 PROTEIN"/>
    <property type="match status" value="1"/>
</dbReference>
<dbReference type="PANTHER" id="PTHR34710">
    <property type="entry name" value="OS03G0834100 PROTEIN"/>
    <property type="match status" value="1"/>
</dbReference>
<sequence length="225" mass="24979">MALSFDGAMSLSFDGAMSLDDQLAVEFEGLEARSESESIVDSSLPWEEQWAILDKEIEKHMSYRSELFPHWIAPYDIPPGRPNCCVLAYDDARKDEVTPVATDLVLPAYNKQNGTDYELVDCLDCVFTPHGKYILHCNFTAKPKEAPLKAGDFSTKLFFADIQQDPKGNLVPATYSMLDGGVNTKLGCELCPDVIAHPTSGPDEGLIFLKLRLSPFFMRTAKNTC</sequence>
<evidence type="ECO:0000259" key="1">
    <source>
        <dbReference type="Pfam" id="PF12274"/>
    </source>
</evidence>
<proteinExistence type="predicted"/>
<evidence type="ECO:0000313" key="3">
    <source>
        <dbReference type="RefSeq" id="XP_056694350.1"/>
    </source>
</evidence>
<reference evidence="3 4" key="2">
    <citation type="submission" date="2025-05" db="UniProtKB">
        <authorList>
            <consortium name="RefSeq"/>
        </authorList>
    </citation>
    <scope>IDENTIFICATION</scope>
    <source>
        <tissue evidence="3 4">Leaf</tissue>
    </source>
</reference>
<dbReference type="Pfam" id="PF12274">
    <property type="entry name" value="DUF3615"/>
    <property type="match status" value="1"/>
</dbReference>
<accession>A0ABM3RFG4</accession>
<dbReference type="GeneID" id="110779419"/>
<dbReference type="InterPro" id="IPR022059">
    <property type="entry name" value="DUF3615"/>
</dbReference>
<dbReference type="RefSeq" id="XP_056694352.1">
    <property type="nucleotide sequence ID" value="XM_056838374.1"/>
</dbReference>
<gene>
    <name evidence="3" type="primary">LOC110779419</name>
    <name evidence="4" type="synonym">LOC130469290</name>
</gene>
<dbReference type="Proteomes" id="UP000813463">
    <property type="component" value="Chromosome 3"/>
</dbReference>